<evidence type="ECO:0000256" key="1">
    <source>
        <dbReference type="ARBA" id="ARBA00004651"/>
    </source>
</evidence>
<keyword evidence="6 8" id="KW-0472">Membrane</keyword>
<reference evidence="10 11" key="1">
    <citation type="journal article" date="2019" name="Int. J. Syst. Evol. Microbiol.">
        <title>The Global Catalogue of Microorganisms (GCM) 10K type strain sequencing project: providing services to taxonomists for standard genome sequencing and annotation.</title>
        <authorList>
            <consortium name="The Broad Institute Genomics Platform"/>
            <consortium name="The Broad Institute Genome Sequencing Center for Infectious Disease"/>
            <person name="Wu L."/>
            <person name="Ma J."/>
        </authorList>
    </citation>
    <scope>NUCLEOTIDE SEQUENCE [LARGE SCALE GENOMIC DNA]</scope>
    <source>
        <strain evidence="10 11">JCM 11444</strain>
    </source>
</reference>
<sequence length="269" mass="28452">MRIVVGGLVLLTVGWLLSMRVTPGSGEENPGAGAYRDITSFAAESPAWLQKLAEIGTEAGILVCLALAVIACWRARSEHHRKMAAALLVPVATGVAYVLSELVKSGIEEERPCRAVARAHPIAECPELGDWSFPSNHSVIVAGLMAALFLVWRAGAWLALPIAVLTAFSRVYLGVHYLHDVVAGFLVGAVVAPVVLRLLIRPGELIVARLRAVDVLRPVLTASGPAGASTAAHAADTRTVRAPAHSTHTENTHTEDTHTGNTRAEGTRP</sequence>
<keyword evidence="2" id="KW-1003">Cell membrane</keyword>
<dbReference type="SUPFAM" id="SSF48317">
    <property type="entry name" value="Acid phosphatase/Vanadium-dependent haloperoxidase"/>
    <property type="match status" value="1"/>
</dbReference>
<comment type="caution">
    <text evidence="10">The sequence shown here is derived from an EMBL/GenBank/DDBJ whole genome shotgun (WGS) entry which is preliminary data.</text>
</comment>
<feature type="transmembrane region" description="Helical" evidence="8">
    <location>
        <begin position="181"/>
        <end position="200"/>
    </location>
</feature>
<keyword evidence="11" id="KW-1185">Reference proteome</keyword>
<dbReference type="InterPro" id="IPR000326">
    <property type="entry name" value="PAP2/HPO"/>
</dbReference>
<proteinExistence type="predicted"/>
<dbReference type="Proteomes" id="UP001500418">
    <property type="component" value="Unassembled WGS sequence"/>
</dbReference>
<evidence type="ECO:0000256" key="2">
    <source>
        <dbReference type="ARBA" id="ARBA00022475"/>
    </source>
</evidence>
<feature type="transmembrane region" description="Helical" evidence="8">
    <location>
        <begin position="55"/>
        <end position="73"/>
    </location>
</feature>
<name>A0ABN1PG10_9ACTN</name>
<dbReference type="PANTHER" id="PTHR14969">
    <property type="entry name" value="SPHINGOSINE-1-PHOSPHATE PHOSPHOHYDROLASE"/>
    <property type="match status" value="1"/>
</dbReference>
<protein>
    <recommendedName>
        <fullName evidence="9">Phosphatidic acid phosphatase type 2/haloperoxidase domain-containing protein</fullName>
    </recommendedName>
</protein>
<keyword evidence="4" id="KW-0378">Hydrolase</keyword>
<keyword evidence="5 8" id="KW-1133">Transmembrane helix</keyword>
<evidence type="ECO:0000256" key="8">
    <source>
        <dbReference type="SAM" id="Phobius"/>
    </source>
</evidence>
<accession>A0ABN1PG10</accession>
<comment type="subcellular location">
    <subcellularLocation>
        <location evidence="1">Cell membrane</location>
        <topology evidence="1">Multi-pass membrane protein</topology>
    </subcellularLocation>
</comment>
<evidence type="ECO:0000313" key="10">
    <source>
        <dbReference type="EMBL" id="GAA0927631.1"/>
    </source>
</evidence>
<feature type="compositionally biased region" description="Basic and acidic residues" evidence="7">
    <location>
        <begin position="247"/>
        <end position="258"/>
    </location>
</feature>
<evidence type="ECO:0000256" key="6">
    <source>
        <dbReference type="ARBA" id="ARBA00023136"/>
    </source>
</evidence>
<gene>
    <name evidence="10" type="ORF">GCM10009575_028190</name>
</gene>
<feature type="region of interest" description="Disordered" evidence="7">
    <location>
        <begin position="225"/>
        <end position="269"/>
    </location>
</feature>
<evidence type="ECO:0000256" key="4">
    <source>
        <dbReference type="ARBA" id="ARBA00022801"/>
    </source>
</evidence>
<dbReference type="EMBL" id="BAAAID010000014">
    <property type="protein sequence ID" value="GAA0927631.1"/>
    <property type="molecule type" value="Genomic_DNA"/>
</dbReference>
<organism evidence="10 11">
    <name type="scientific">Streptomyces rhizosphaericus</name>
    <dbReference type="NCBI Taxonomy" id="114699"/>
    <lineage>
        <taxon>Bacteria</taxon>
        <taxon>Bacillati</taxon>
        <taxon>Actinomycetota</taxon>
        <taxon>Actinomycetes</taxon>
        <taxon>Kitasatosporales</taxon>
        <taxon>Streptomycetaceae</taxon>
        <taxon>Streptomyces</taxon>
        <taxon>Streptomyces violaceusniger group</taxon>
    </lineage>
</organism>
<evidence type="ECO:0000256" key="3">
    <source>
        <dbReference type="ARBA" id="ARBA00022692"/>
    </source>
</evidence>
<dbReference type="Pfam" id="PF01569">
    <property type="entry name" value="PAP2"/>
    <property type="match status" value="1"/>
</dbReference>
<dbReference type="InterPro" id="IPR036938">
    <property type="entry name" value="PAP2/HPO_sf"/>
</dbReference>
<evidence type="ECO:0000313" key="11">
    <source>
        <dbReference type="Proteomes" id="UP001500418"/>
    </source>
</evidence>
<dbReference type="SMART" id="SM00014">
    <property type="entry name" value="acidPPc"/>
    <property type="match status" value="1"/>
</dbReference>
<evidence type="ECO:0000256" key="7">
    <source>
        <dbReference type="SAM" id="MobiDB-lite"/>
    </source>
</evidence>
<feature type="transmembrane region" description="Helical" evidence="8">
    <location>
        <begin position="157"/>
        <end position="175"/>
    </location>
</feature>
<dbReference type="Gene3D" id="1.20.144.10">
    <property type="entry name" value="Phosphatidic acid phosphatase type 2/haloperoxidase"/>
    <property type="match status" value="1"/>
</dbReference>
<feature type="domain" description="Phosphatidic acid phosphatase type 2/haloperoxidase" evidence="9">
    <location>
        <begin position="82"/>
        <end position="196"/>
    </location>
</feature>
<evidence type="ECO:0000259" key="9">
    <source>
        <dbReference type="SMART" id="SM00014"/>
    </source>
</evidence>
<dbReference type="PANTHER" id="PTHR14969:SF62">
    <property type="entry name" value="DECAPRENYLPHOSPHORYL-5-PHOSPHORIBOSE PHOSPHATASE RV3807C-RELATED"/>
    <property type="match status" value="1"/>
</dbReference>
<keyword evidence="3 8" id="KW-0812">Transmembrane</keyword>
<evidence type="ECO:0000256" key="5">
    <source>
        <dbReference type="ARBA" id="ARBA00022989"/>
    </source>
</evidence>
<feature type="compositionally biased region" description="Low complexity" evidence="7">
    <location>
        <begin position="225"/>
        <end position="234"/>
    </location>
</feature>